<dbReference type="Proteomes" id="UP001142055">
    <property type="component" value="Chromosome 2"/>
</dbReference>
<evidence type="ECO:0000256" key="1">
    <source>
        <dbReference type="SAM" id="MobiDB-lite"/>
    </source>
</evidence>
<keyword evidence="3" id="KW-1185">Reference proteome</keyword>
<feature type="region of interest" description="Disordered" evidence="1">
    <location>
        <begin position="1"/>
        <end position="20"/>
    </location>
</feature>
<accession>A0A9Q0MCR2</accession>
<name>A0A9Q0MCR2_BLOTA</name>
<feature type="non-terminal residue" evidence="2">
    <location>
        <position position="1"/>
    </location>
</feature>
<evidence type="ECO:0000313" key="3">
    <source>
        <dbReference type="Proteomes" id="UP001142055"/>
    </source>
</evidence>
<protein>
    <submittedName>
        <fullName evidence="2">Uncharacterized protein</fullName>
    </submittedName>
</protein>
<gene>
    <name evidence="2" type="ORF">RDWZM_007202</name>
</gene>
<reference evidence="2" key="1">
    <citation type="submission" date="2022-12" db="EMBL/GenBank/DDBJ databases">
        <title>Genome assemblies of Blomia tropicalis.</title>
        <authorList>
            <person name="Cui Y."/>
        </authorList>
    </citation>
    <scope>NUCLEOTIDE SEQUENCE</scope>
    <source>
        <tissue evidence="2">Adult mites</tissue>
    </source>
</reference>
<comment type="caution">
    <text evidence="2">The sequence shown here is derived from an EMBL/GenBank/DDBJ whole genome shotgun (WGS) entry which is preliminary data.</text>
</comment>
<proteinExistence type="predicted"/>
<organism evidence="2 3">
    <name type="scientific">Blomia tropicalis</name>
    <name type="common">Mite</name>
    <dbReference type="NCBI Taxonomy" id="40697"/>
    <lineage>
        <taxon>Eukaryota</taxon>
        <taxon>Metazoa</taxon>
        <taxon>Ecdysozoa</taxon>
        <taxon>Arthropoda</taxon>
        <taxon>Chelicerata</taxon>
        <taxon>Arachnida</taxon>
        <taxon>Acari</taxon>
        <taxon>Acariformes</taxon>
        <taxon>Sarcoptiformes</taxon>
        <taxon>Astigmata</taxon>
        <taxon>Glycyphagoidea</taxon>
        <taxon>Echimyopodidae</taxon>
        <taxon>Blomia</taxon>
    </lineage>
</organism>
<evidence type="ECO:0000313" key="2">
    <source>
        <dbReference type="EMBL" id="KAJ6221390.1"/>
    </source>
</evidence>
<dbReference type="EMBL" id="JAPWDV010000002">
    <property type="protein sequence ID" value="KAJ6221390.1"/>
    <property type="molecule type" value="Genomic_DNA"/>
</dbReference>
<dbReference type="AlphaFoldDB" id="A0A9Q0MCR2"/>
<sequence length="106" mass="12113">GNGKFSRGRQSIGNPARLPNRMKGTVMLEQEQLQQQSCAVLMMMMVVVVVVVDEHVLLGWVNGNYLETHRSMIDALVAATRRCRRRRRKNVLPLRVFGPYVRRPPA</sequence>